<sequence length="178" mass="20100">MFQWDNKCEQSFQELKQHLVTDPVLAVPEGSKGFVIYNVASKLGKANVVADAFSKKIVGQLTSVKDLERLQLEVLAPSSQVATRITSLIIQPTLRDRIREAQDNDHFVQKIKAEVGTDKYKDFSLNTDGALMVKGRICIPKDEKLRKEILEEAQPLTQHIQKERKCIMTFETPFGGIT</sequence>
<organism evidence="1 2">
    <name type="scientific">Abeliophyllum distichum</name>
    <dbReference type="NCBI Taxonomy" id="126358"/>
    <lineage>
        <taxon>Eukaryota</taxon>
        <taxon>Viridiplantae</taxon>
        <taxon>Streptophyta</taxon>
        <taxon>Embryophyta</taxon>
        <taxon>Tracheophyta</taxon>
        <taxon>Spermatophyta</taxon>
        <taxon>Magnoliopsida</taxon>
        <taxon>eudicotyledons</taxon>
        <taxon>Gunneridae</taxon>
        <taxon>Pentapetalae</taxon>
        <taxon>asterids</taxon>
        <taxon>lamiids</taxon>
        <taxon>Lamiales</taxon>
        <taxon>Oleaceae</taxon>
        <taxon>Forsythieae</taxon>
        <taxon>Abeliophyllum</taxon>
    </lineage>
</organism>
<dbReference type="InterPro" id="IPR043128">
    <property type="entry name" value="Rev_trsase/Diguanyl_cyclase"/>
</dbReference>
<dbReference type="InterPro" id="IPR043502">
    <property type="entry name" value="DNA/RNA_pol_sf"/>
</dbReference>
<dbReference type="EMBL" id="JBFOLK010000060">
    <property type="protein sequence ID" value="KAL2457421.1"/>
    <property type="molecule type" value="Genomic_DNA"/>
</dbReference>
<protein>
    <submittedName>
        <fullName evidence="1">Ty3-gypsy retrotransposon protein</fullName>
    </submittedName>
</protein>
<name>A0ABD1P3T8_9LAMI</name>
<accession>A0ABD1P3T8</accession>
<gene>
    <name evidence="1" type="ORF">Adt_46369</name>
</gene>
<dbReference type="Proteomes" id="UP001604336">
    <property type="component" value="Unassembled WGS sequence"/>
</dbReference>
<evidence type="ECO:0000313" key="1">
    <source>
        <dbReference type="EMBL" id="KAL2457421.1"/>
    </source>
</evidence>
<evidence type="ECO:0000313" key="2">
    <source>
        <dbReference type="Proteomes" id="UP001604336"/>
    </source>
</evidence>
<reference evidence="2" key="1">
    <citation type="submission" date="2024-07" db="EMBL/GenBank/DDBJ databases">
        <title>Two chromosome-level genome assemblies of Korean endemic species Abeliophyllum distichum and Forsythia ovata (Oleaceae).</title>
        <authorList>
            <person name="Jang H."/>
        </authorList>
    </citation>
    <scope>NUCLEOTIDE SEQUENCE [LARGE SCALE GENOMIC DNA]</scope>
</reference>
<dbReference type="Gene3D" id="3.30.70.270">
    <property type="match status" value="1"/>
</dbReference>
<dbReference type="AlphaFoldDB" id="A0ABD1P3T8"/>
<comment type="caution">
    <text evidence="1">The sequence shown here is derived from an EMBL/GenBank/DDBJ whole genome shotgun (WGS) entry which is preliminary data.</text>
</comment>
<dbReference type="SUPFAM" id="SSF56672">
    <property type="entry name" value="DNA/RNA polymerases"/>
    <property type="match status" value="1"/>
</dbReference>
<keyword evidence="2" id="KW-1185">Reference proteome</keyword>
<proteinExistence type="predicted"/>